<sequence>MDKFRASIVADSDERTQMDIHQKPRETLRSYATRFEDLATKIPTANKKVTMISFFHGLRYWPIKKKLVLEPPGTGNQLSKLVIQYIKLEEITLTRRFEGPKKISGSGRYSLYPTLGPGGRIYAQIKYKKILQKSHKIKVPPHRRDLKKYCEYHKDHGHDTDECRLLKAEIEKLIKRGQLREFVKKDQIGSPRRYRESSPRKYTNDRRQERGSDHSPLVTGRVDTISGGIVGGGDTSNSGRKYARRAVYALGSRTITHDKGEISFSDKELAVLELPHDDLLVVSPIISNFVVTRMLVDTGSSDDILYLRAYDKLGLTRKHLKLVATPLTGFTGHSINPVRIAELDVIAGNASRTVTVRAAFTVVDIVDPSYNGLIARHLLTALLAIVSSLHPKMKFPTLGGVGEMSGD</sequence>
<evidence type="ECO:0008006" key="4">
    <source>
        <dbReference type="Google" id="ProtNLM"/>
    </source>
</evidence>
<dbReference type="EMBL" id="BAABME010006314">
    <property type="protein sequence ID" value="GAA0168005.1"/>
    <property type="molecule type" value="Genomic_DNA"/>
</dbReference>
<dbReference type="Proteomes" id="UP001454036">
    <property type="component" value="Unassembled WGS sequence"/>
</dbReference>
<feature type="compositionally biased region" description="Basic and acidic residues" evidence="1">
    <location>
        <begin position="185"/>
        <end position="213"/>
    </location>
</feature>
<protein>
    <recommendedName>
        <fullName evidence="4">Retrotransposon gag domain-containing protein</fullName>
    </recommendedName>
</protein>
<keyword evidence="3" id="KW-1185">Reference proteome</keyword>
<dbReference type="PANTHER" id="PTHR33240:SF15">
    <property type="entry name" value="GAG-PRO-LIKE PROTEIN"/>
    <property type="match status" value="1"/>
</dbReference>
<evidence type="ECO:0000313" key="2">
    <source>
        <dbReference type="EMBL" id="GAA0168005.1"/>
    </source>
</evidence>
<feature type="region of interest" description="Disordered" evidence="1">
    <location>
        <begin position="185"/>
        <end position="218"/>
    </location>
</feature>
<dbReference type="AlphaFoldDB" id="A0AAV3QYM1"/>
<dbReference type="Gene3D" id="2.40.70.10">
    <property type="entry name" value="Acid Proteases"/>
    <property type="match status" value="1"/>
</dbReference>
<dbReference type="CDD" id="cd00303">
    <property type="entry name" value="retropepsin_like"/>
    <property type="match status" value="1"/>
</dbReference>
<comment type="caution">
    <text evidence="2">The sequence shown here is derived from an EMBL/GenBank/DDBJ whole genome shotgun (WGS) entry which is preliminary data.</text>
</comment>
<accession>A0AAV3QYM1</accession>
<reference evidence="2 3" key="1">
    <citation type="submission" date="2024-01" db="EMBL/GenBank/DDBJ databases">
        <title>The complete chloroplast genome sequence of Lithospermum erythrorhizon: insights into the phylogenetic relationship among Boraginaceae species and the maternal lineages of purple gromwells.</title>
        <authorList>
            <person name="Okada T."/>
            <person name="Watanabe K."/>
        </authorList>
    </citation>
    <scope>NUCLEOTIDE SEQUENCE [LARGE SCALE GENOMIC DNA]</scope>
</reference>
<evidence type="ECO:0000256" key="1">
    <source>
        <dbReference type="SAM" id="MobiDB-lite"/>
    </source>
</evidence>
<evidence type="ECO:0000313" key="3">
    <source>
        <dbReference type="Proteomes" id="UP001454036"/>
    </source>
</evidence>
<dbReference type="InterPro" id="IPR021109">
    <property type="entry name" value="Peptidase_aspartic_dom_sf"/>
</dbReference>
<organism evidence="2 3">
    <name type="scientific">Lithospermum erythrorhizon</name>
    <name type="common">Purple gromwell</name>
    <name type="synonym">Lithospermum officinale var. erythrorhizon</name>
    <dbReference type="NCBI Taxonomy" id="34254"/>
    <lineage>
        <taxon>Eukaryota</taxon>
        <taxon>Viridiplantae</taxon>
        <taxon>Streptophyta</taxon>
        <taxon>Embryophyta</taxon>
        <taxon>Tracheophyta</taxon>
        <taxon>Spermatophyta</taxon>
        <taxon>Magnoliopsida</taxon>
        <taxon>eudicotyledons</taxon>
        <taxon>Gunneridae</taxon>
        <taxon>Pentapetalae</taxon>
        <taxon>asterids</taxon>
        <taxon>lamiids</taxon>
        <taxon>Boraginales</taxon>
        <taxon>Boraginaceae</taxon>
        <taxon>Boraginoideae</taxon>
        <taxon>Lithospermeae</taxon>
        <taxon>Lithospermum</taxon>
    </lineage>
</organism>
<proteinExistence type="predicted"/>
<dbReference type="PANTHER" id="PTHR33240">
    <property type="entry name" value="OS08G0508500 PROTEIN"/>
    <property type="match status" value="1"/>
</dbReference>
<name>A0AAV3QYM1_LITER</name>
<gene>
    <name evidence="2" type="ORF">LIER_22823</name>
</gene>